<dbReference type="Gene3D" id="6.20.200.20">
    <property type="match status" value="1"/>
</dbReference>
<comment type="caution">
    <text evidence="1">The sequence shown here is derived from an EMBL/GenBank/DDBJ whole genome shotgun (WGS) entry which is preliminary data.</text>
</comment>
<keyword evidence="2" id="KW-1185">Reference proteome</keyword>
<gene>
    <name evidence="1" type="ORF">ElyMa_004706200</name>
</gene>
<sequence>MGQLLPPRTKEERTGRAAGGCYTQFVLMSLLMCACMQPAVGNALSGKVVACTDEGAEVDVPLVKSYPCFKCYCQRGKVECVKPRCPDLSGCHAVLFSRPEGHCCDVCKGKKKIMSC</sequence>
<reference evidence="1 2" key="1">
    <citation type="journal article" date="2021" name="Elife">
        <title>Chloroplast acquisition without the gene transfer in kleptoplastic sea slugs, Plakobranchus ocellatus.</title>
        <authorList>
            <person name="Maeda T."/>
            <person name="Takahashi S."/>
            <person name="Yoshida T."/>
            <person name="Shimamura S."/>
            <person name="Takaki Y."/>
            <person name="Nagai Y."/>
            <person name="Toyoda A."/>
            <person name="Suzuki Y."/>
            <person name="Arimoto A."/>
            <person name="Ishii H."/>
            <person name="Satoh N."/>
            <person name="Nishiyama T."/>
            <person name="Hasebe M."/>
            <person name="Maruyama T."/>
            <person name="Minagawa J."/>
            <person name="Obokata J."/>
            <person name="Shigenobu S."/>
        </authorList>
    </citation>
    <scope>NUCLEOTIDE SEQUENCE [LARGE SCALE GENOMIC DNA]</scope>
</reference>
<dbReference type="AlphaFoldDB" id="A0AAV4IAA8"/>
<protein>
    <submittedName>
        <fullName evidence="1">BMP-binding endothelial regulator protein-like</fullName>
    </submittedName>
</protein>
<dbReference type="EMBL" id="BMAT01009447">
    <property type="protein sequence ID" value="GFS06427.1"/>
    <property type="molecule type" value="Genomic_DNA"/>
</dbReference>
<dbReference type="Proteomes" id="UP000762676">
    <property type="component" value="Unassembled WGS sequence"/>
</dbReference>
<organism evidence="1 2">
    <name type="scientific">Elysia marginata</name>
    <dbReference type="NCBI Taxonomy" id="1093978"/>
    <lineage>
        <taxon>Eukaryota</taxon>
        <taxon>Metazoa</taxon>
        <taxon>Spiralia</taxon>
        <taxon>Lophotrochozoa</taxon>
        <taxon>Mollusca</taxon>
        <taxon>Gastropoda</taxon>
        <taxon>Heterobranchia</taxon>
        <taxon>Euthyneura</taxon>
        <taxon>Panpulmonata</taxon>
        <taxon>Sacoglossa</taxon>
        <taxon>Placobranchoidea</taxon>
        <taxon>Plakobranchidae</taxon>
        <taxon>Elysia</taxon>
    </lineage>
</organism>
<name>A0AAV4IAA8_9GAST</name>
<accession>A0AAV4IAA8</accession>
<proteinExistence type="predicted"/>
<evidence type="ECO:0000313" key="2">
    <source>
        <dbReference type="Proteomes" id="UP000762676"/>
    </source>
</evidence>
<dbReference type="SUPFAM" id="SSF57603">
    <property type="entry name" value="FnI-like domain"/>
    <property type="match status" value="1"/>
</dbReference>
<evidence type="ECO:0000313" key="1">
    <source>
        <dbReference type="EMBL" id="GFS06427.1"/>
    </source>
</evidence>